<dbReference type="Proteomes" id="UP000240254">
    <property type="component" value="Unassembled WGS sequence"/>
</dbReference>
<dbReference type="AlphaFoldDB" id="A0A2T3IEP6"/>
<keyword evidence="1" id="KW-1133">Transmembrane helix</keyword>
<feature type="transmembrane region" description="Helical" evidence="1">
    <location>
        <begin position="38"/>
        <end position="64"/>
    </location>
</feature>
<proteinExistence type="predicted"/>
<organism evidence="2 3">
    <name type="scientific">Photobacterium aquimaris</name>
    <dbReference type="NCBI Taxonomy" id="512643"/>
    <lineage>
        <taxon>Bacteria</taxon>
        <taxon>Pseudomonadati</taxon>
        <taxon>Pseudomonadota</taxon>
        <taxon>Gammaproteobacteria</taxon>
        <taxon>Vibrionales</taxon>
        <taxon>Vibrionaceae</taxon>
        <taxon>Photobacterium</taxon>
    </lineage>
</organism>
<evidence type="ECO:0000256" key="1">
    <source>
        <dbReference type="SAM" id="Phobius"/>
    </source>
</evidence>
<accession>A0A2T3IEP6</accession>
<comment type="caution">
    <text evidence="2">The sequence shown here is derived from an EMBL/GenBank/DDBJ whole genome shotgun (WGS) entry which is preliminary data.</text>
</comment>
<reference evidence="2 3" key="1">
    <citation type="submission" date="2018-03" db="EMBL/GenBank/DDBJ databases">
        <title>Whole genome sequencing of Histamine producing bacteria.</title>
        <authorList>
            <person name="Butler K."/>
        </authorList>
    </citation>
    <scope>NUCLEOTIDE SEQUENCE [LARGE SCALE GENOMIC DNA]</scope>
    <source>
        <strain evidence="2 3">BS2</strain>
    </source>
</reference>
<dbReference type="EMBL" id="PYMK01000034">
    <property type="protein sequence ID" value="PSU23058.1"/>
    <property type="molecule type" value="Genomic_DNA"/>
</dbReference>
<evidence type="ECO:0000313" key="3">
    <source>
        <dbReference type="Proteomes" id="UP000240254"/>
    </source>
</evidence>
<protein>
    <submittedName>
        <fullName evidence="2">Uncharacterized protein</fullName>
    </submittedName>
</protein>
<evidence type="ECO:0000313" key="2">
    <source>
        <dbReference type="EMBL" id="PSU23058.1"/>
    </source>
</evidence>
<gene>
    <name evidence="2" type="ORF">CTM88_20040</name>
</gene>
<keyword evidence="1" id="KW-0812">Transmembrane</keyword>
<sequence>MDFFIYFLACISILLAFGGLQAYRDTQHIGLLLSSLVSISFSVTAIVLMQWWPLLVGFILNWILRVMGLDPSYRS</sequence>
<name>A0A2T3IEP6_9GAMM</name>
<keyword evidence="1" id="KW-0472">Membrane</keyword>